<reference evidence="1" key="1">
    <citation type="submission" date="2021-06" db="EMBL/GenBank/DDBJ databases">
        <authorList>
            <person name="Kallberg Y."/>
            <person name="Tangrot J."/>
            <person name="Rosling A."/>
        </authorList>
    </citation>
    <scope>NUCLEOTIDE SEQUENCE</scope>
    <source>
        <strain evidence="1">CL356</strain>
    </source>
</reference>
<gene>
    <name evidence="1" type="ORF">ACOLOM_LOCUS13467</name>
</gene>
<accession>A0ACA9QVJ1</accession>
<proteinExistence type="predicted"/>
<keyword evidence="2" id="KW-1185">Reference proteome</keyword>
<evidence type="ECO:0000313" key="2">
    <source>
        <dbReference type="Proteomes" id="UP000789525"/>
    </source>
</evidence>
<feature type="non-terminal residue" evidence="1">
    <location>
        <position position="46"/>
    </location>
</feature>
<dbReference type="EMBL" id="CAJVPT010061940">
    <property type="protein sequence ID" value="CAG8766182.1"/>
    <property type="molecule type" value="Genomic_DNA"/>
</dbReference>
<evidence type="ECO:0000313" key="1">
    <source>
        <dbReference type="EMBL" id="CAG8766182.1"/>
    </source>
</evidence>
<organism evidence="1 2">
    <name type="scientific">Acaulospora colombiana</name>
    <dbReference type="NCBI Taxonomy" id="27376"/>
    <lineage>
        <taxon>Eukaryota</taxon>
        <taxon>Fungi</taxon>
        <taxon>Fungi incertae sedis</taxon>
        <taxon>Mucoromycota</taxon>
        <taxon>Glomeromycotina</taxon>
        <taxon>Glomeromycetes</taxon>
        <taxon>Diversisporales</taxon>
        <taxon>Acaulosporaceae</taxon>
        <taxon>Acaulospora</taxon>
    </lineage>
</organism>
<sequence length="46" mass="4980">GCKPNVKLAVRYLQKAAESAVSDLHTSMAANPSIARHELVLAIYEL</sequence>
<dbReference type="Proteomes" id="UP000789525">
    <property type="component" value="Unassembled WGS sequence"/>
</dbReference>
<name>A0ACA9QVJ1_9GLOM</name>
<comment type="caution">
    <text evidence="1">The sequence shown here is derived from an EMBL/GenBank/DDBJ whole genome shotgun (WGS) entry which is preliminary data.</text>
</comment>
<feature type="non-terminal residue" evidence="1">
    <location>
        <position position="1"/>
    </location>
</feature>
<protein>
    <submittedName>
        <fullName evidence="1">15908_t:CDS:1</fullName>
    </submittedName>
</protein>